<evidence type="ECO:0000259" key="4">
    <source>
        <dbReference type="PROSITE" id="PS51206"/>
    </source>
</evidence>
<proteinExistence type="predicted"/>
<dbReference type="Pfam" id="PF19263">
    <property type="entry name" value="DUF5906"/>
    <property type="match status" value="1"/>
</dbReference>
<dbReference type="EMBL" id="QICL01000025">
    <property type="protein sequence ID" value="PXV61223.1"/>
    <property type="molecule type" value="Genomic_DNA"/>
</dbReference>
<dbReference type="GO" id="GO:0016787">
    <property type="term" value="F:hydrolase activity"/>
    <property type="evidence" value="ECO:0007669"/>
    <property type="project" value="UniProtKB-KW"/>
</dbReference>
<accession>A0A2V3PMK4</accession>
<dbReference type="GO" id="GO:0004386">
    <property type="term" value="F:helicase activity"/>
    <property type="evidence" value="ECO:0007669"/>
    <property type="project" value="UniProtKB-KW"/>
</dbReference>
<evidence type="ECO:0000256" key="2">
    <source>
        <dbReference type="ARBA" id="ARBA00022801"/>
    </source>
</evidence>
<dbReference type="PANTHER" id="PTHR35372:SF2">
    <property type="entry name" value="SF3 HELICASE DOMAIN-CONTAINING PROTEIN"/>
    <property type="match status" value="1"/>
</dbReference>
<gene>
    <name evidence="5" type="ORF">CLV62_12556</name>
</gene>
<dbReference type="InterPro" id="IPR051620">
    <property type="entry name" value="ORF904-like_C"/>
</dbReference>
<comment type="caution">
    <text evidence="5">The sequence shown here is derived from an EMBL/GenBank/DDBJ whole genome shotgun (WGS) entry which is preliminary data.</text>
</comment>
<keyword evidence="6" id="KW-1185">Reference proteome</keyword>
<keyword evidence="2" id="KW-0378">Hydrolase</keyword>
<dbReference type="InterPro" id="IPR045455">
    <property type="entry name" value="NrS-1_pol-like_helicase"/>
</dbReference>
<dbReference type="Pfam" id="PF08706">
    <property type="entry name" value="D5_N"/>
    <property type="match status" value="1"/>
</dbReference>
<reference evidence="5 6" key="1">
    <citation type="submission" date="2018-03" db="EMBL/GenBank/DDBJ databases">
        <title>Genomic Encyclopedia of Archaeal and Bacterial Type Strains, Phase II (KMG-II): from individual species to whole genera.</title>
        <authorList>
            <person name="Goeker M."/>
        </authorList>
    </citation>
    <scope>NUCLEOTIDE SEQUENCE [LARGE SCALE GENOMIC DNA]</scope>
    <source>
        <strain evidence="5 6">DSM 100214</strain>
    </source>
</reference>
<dbReference type="InterPro" id="IPR006500">
    <property type="entry name" value="Helicase_put_C_phage/plasmid"/>
</dbReference>
<dbReference type="OrthoDB" id="9763644at2"/>
<dbReference type="PROSITE" id="PS51206">
    <property type="entry name" value="SF3_HELICASE_1"/>
    <property type="match status" value="1"/>
</dbReference>
<dbReference type="Gene3D" id="3.40.50.300">
    <property type="entry name" value="P-loop containing nucleotide triphosphate hydrolases"/>
    <property type="match status" value="1"/>
</dbReference>
<keyword evidence="5" id="KW-0347">Helicase</keyword>
<dbReference type="InterPro" id="IPR014015">
    <property type="entry name" value="Helicase_SF3_DNA-vir"/>
</dbReference>
<keyword evidence="1" id="KW-0547">Nucleotide-binding</keyword>
<name>A0A2V3PMK4_9BACT</name>
<organism evidence="5 6">
    <name type="scientific">Dysgonomonas alginatilytica</name>
    <dbReference type="NCBI Taxonomy" id="1605892"/>
    <lineage>
        <taxon>Bacteria</taxon>
        <taxon>Pseudomonadati</taxon>
        <taxon>Bacteroidota</taxon>
        <taxon>Bacteroidia</taxon>
        <taxon>Bacteroidales</taxon>
        <taxon>Dysgonomonadaceae</taxon>
        <taxon>Dysgonomonas</taxon>
    </lineage>
</organism>
<dbReference type="GO" id="GO:0005524">
    <property type="term" value="F:ATP binding"/>
    <property type="evidence" value="ECO:0007669"/>
    <property type="project" value="UniProtKB-KW"/>
</dbReference>
<feature type="domain" description="SF3 helicase" evidence="4">
    <location>
        <begin position="238"/>
        <end position="394"/>
    </location>
</feature>
<evidence type="ECO:0000256" key="1">
    <source>
        <dbReference type="ARBA" id="ARBA00022741"/>
    </source>
</evidence>
<protein>
    <submittedName>
        <fullName evidence="5">Putative DNA primase/helicase</fullName>
    </submittedName>
</protein>
<dbReference type="PANTHER" id="PTHR35372">
    <property type="entry name" value="ATP BINDING PROTEIN-RELATED"/>
    <property type="match status" value="1"/>
</dbReference>
<keyword evidence="3" id="KW-0067">ATP-binding</keyword>
<sequence length="514" mass="58909">MHKEVLQMEVTNNIIDTANSINSDNNVETAKDMIASVTESIAQIEQEAEVMPLPTYSKPEELCADMLNSIKPVDFNGLSDNPKGKANIDDKVVVCIDQLLECCEFHNREITIREGGYILMYNGKFWQLLSTEEAKNFLGTVAEKMGLSHTEANFFSSKEKLFKQLVSTSFQKDQKKKHTSYINFQNGTLVINHRKNTTIFREHRAKDGLKYCLSYDYDPKADCPKFKAFLDQMLPDEEAQYLLMEHIGRPFVKDEIPLEAILFLIGDGLNGKSVIYQIVRGLLGEANVTNYSLEDVTKNKNYCRAKLNYKLLNYGSDINDKLDIDVFKKMASNEPIPARDIYRSAIEMKDYACQIYNTNVFLDTNIELTDGFERRINLILFLIKVAKEKINIRLAEELAEEYSGIMNLAVEGIKRLMTNGKFTECQASEKFKKEFFSEANPTTDFLETKGYVVAQTASITLQSLYDEFKMHCEANCLQLLSCNMFSRQLRRKNIRVEKDGSRPRVVFIEKRSLA</sequence>
<dbReference type="AlphaFoldDB" id="A0A2V3PMK4"/>
<dbReference type="InterPro" id="IPR027417">
    <property type="entry name" value="P-loop_NTPase"/>
</dbReference>
<dbReference type="InterPro" id="IPR014818">
    <property type="entry name" value="Phage/plasmid_primase_P4_C"/>
</dbReference>
<dbReference type="Proteomes" id="UP000247973">
    <property type="component" value="Unassembled WGS sequence"/>
</dbReference>
<evidence type="ECO:0000313" key="5">
    <source>
        <dbReference type="EMBL" id="PXV61223.1"/>
    </source>
</evidence>
<dbReference type="NCBIfam" id="TIGR01613">
    <property type="entry name" value="primase_Cterm"/>
    <property type="match status" value="1"/>
</dbReference>
<evidence type="ECO:0000313" key="6">
    <source>
        <dbReference type="Proteomes" id="UP000247973"/>
    </source>
</evidence>
<dbReference type="SMART" id="SM00885">
    <property type="entry name" value="D5_N"/>
    <property type="match status" value="1"/>
</dbReference>
<evidence type="ECO:0000256" key="3">
    <source>
        <dbReference type="ARBA" id="ARBA00022840"/>
    </source>
</evidence>